<dbReference type="GO" id="GO:0016491">
    <property type="term" value="F:oxidoreductase activity"/>
    <property type="evidence" value="ECO:0007669"/>
    <property type="project" value="UniProtKB-KW"/>
</dbReference>
<reference evidence="7 9" key="2">
    <citation type="submission" date="2016-08" db="EMBL/GenBank/DDBJ databases">
        <authorList>
            <person name="Varghese N."/>
            <person name="Submissions Spin"/>
        </authorList>
    </citation>
    <scope>NUCLEOTIDE SEQUENCE [LARGE SCALE GENOMIC DNA]</scope>
    <source>
        <strain evidence="7 9">HL-109</strain>
    </source>
</reference>
<sequence length="348" mass="38677">MQYRPLGRTGLQVSAICLGSMTWGEQDSEAEGHAQMDYAFERGINFIDTAELYPVPPKAGTQGATEEIIGSWMAQRKNRADVILATKVIGRSQNTWFRDDGSPAELSRAQILEAVDKSLKRLRTDYIDLYQVHWPDRAVSAFGSNATIFRNVREPEHSIESTLDVLAELVRAGKVRHVGISNESAWGAMRYLAHAEHTDAPRVASIQNAYSLVNRTFEVNLAELAMREHVGLLAYSPLAQGYLTGKYAGGALPKGSRKQLFERLQRYEKPVAMLAYEAYTALAREYGLDPAQMALAFVTSRPFVTSNIIGATTLEQLKTNIDSIDVTITPELEERIDAIHLQYCNPAP</sequence>
<dbReference type="InterPro" id="IPR023210">
    <property type="entry name" value="NADP_OxRdtase_dom"/>
</dbReference>
<dbReference type="STRING" id="1653334.GA0071312_3443"/>
<comment type="caution">
    <text evidence="6">The sequence shown here is derived from an EMBL/GenBank/DDBJ whole genome shotgun (WGS) entry which is preliminary data.</text>
</comment>
<evidence type="ECO:0000313" key="6">
    <source>
        <dbReference type="EMBL" id="KPQ11544.1"/>
    </source>
</evidence>
<name>A0A0P7X8I6_9HYPH</name>
<evidence type="ECO:0000313" key="8">
    <source>
        <dbReference type="Proteomes" id="UP000050497"/>
    </source>
</evidence>
<proteinExistence type="inferred from homology"/>
<keyword evidence="1" id="KW-0521">NADP</keyword>
<dbReference type="InterPro" id="IPR036812">
    <property type="entry name" value="NAD(P)_OxRdtase_dom_sf"/>
</dbReference>
<evidence type="ECO:0000259" key="5">
    <source>
        <dbReference type="Pfam" id="PF00248"/>
    </source>
</evidence>
<evidence type="ECO:0000313" key="9">
    <source>
        <dbReference type="Proteomes" id="UP000182800"/>
    </source>
</evidence>
<dbReference type="SUPFAM" id="SSF51430">
    <property type="entry name" value="NAD(P)-linked oxidoreductase"/>
    <property type="match status" value="1"/>
</dbReference>
<dbReference type="AlphaFoldDB" id="A0A0P7X8I6"/>
<reference evidence="6 8" key="1">
    <citation type="submission" date="2015-09" db="EMBL/GenBank/DDBJ databases">
        <title>Identification and resolution of microdiversity through metagenomic sequencing of parallel consortia.</title>
        <authorList>
            <person name="Nelson W.C."/>
            <person name="Romine M.F."/>
            <person name="Lindemann S.R."/>
        </authorList>
    </citation>
    <scope>NUCLEOTIDE SEQUENCE [LARGE SCALE GENOMIC DNA]</scope>
    <source>
        <strain evidence="6">HL-109</strain>
    </source>
</reference>
<dbReference type="InterPro" id="IPR050523">
    <property type="entry name" value="AKR_Detox_Biosynth"/>
</dbReference>
<gene>
    <name evidence="7" type="ORF">GA0071312_3443</name>
    <name evidence="6" type="ORF">HLUCCO17_06445</name>
</gene>
<dbReference type="FunFam" id="3.20.20.100:FF:000005">
    <property type="entry name" value="NADP(H)-dependent aldo-keto reductase"/>
    <property type="match status" value="1"/>
</dbReference>
<keyword evidence="9" id="KW-1185">Reference proteome</keyword>
<dbReference type="Proteomes" id="UP000050497">
    <property type="component" value="Unassembled WGS sequence"/>
</dbReference>
<feature type="domain" description="NADP-dependent oxidoreductase" evidence="5">
    <location>
        <begin position="15"/>
        <end position="339"/>
    </location>
</feature>
<evidence type="ECO:0000256" key="3">
    <source>
        <dbReference type="ARBA" id="ARBA00038157"/>
    </source>
</evidence>
<dbReference type="PATRIC" id="fig|1653334.4.peg.2364"/>
<dbReference type="EMBL" id="LJSX01000007">
    <property type="protein sequence ID" value="KPQ11544.1"/>
    <property type="molecule type" value="Genomic_DNA"/>
</dbReference>
<dbReference type="OrthoDB" id="9803483at2"/>
<dbReference type="EMBL" id="FMBM01000002">
    <property type="protein sequence ID" value="SCC82451.1"/>
    <property type="molecule type" value="Genomic_DNA"/>
</dbReference>
<dbReference type="PANTHER" id="PTHR43364:SF4">
    <property type="entry name" value="NAD(P)-LINKED OXIDOREDUCTASE SUPERFAMILY PROTEIN"/>
    <property type="match status" value="1"/>
</dbReference>
<evidence type="ECO:0000256" key="2">
    <source>
        <dbReference type="ARBA" id="ARBA00023002"/>
    </source>
</evidence>
<accession>A0A0P7X8I6</accession>
<dbReference type="CDD" id="cd19094">
    <property type="entry name" value="AKR_Tas-like"/>
    <property type="match status" value="1"/>
</dbReference>
<dbReference type="Pfam" id="PF00248">
    <property type="entry name" value="Aldo_ket_red"/>
    <property type="match status" value="1"/>
</dbReference>
<keyword evidence="2" id="KW-0560">Oxidoreductase</keyword>
<dbReference type="Gene3D" id="3.20.20.100">
    <property type="entry name" value="NADP-dependent oxidoreductase domain"/>
    <property type="match status" value="1"/>
</dbReference>
<dbReference type="RefSeq" id="WP_074445937.1">
    <property type="nucleotide sequence ID" value="NZ_FMBM01000002.1"/>
</dbReference>
<dbReference type="NCBIfam" id="NF007912">
    <property type="entry name" value="PRK10625.1"/>
    <property type="match status" value="1"/>
</dbReference>
<organism evidence="6 8">
    <name type="scientific">Saliniramus fredricksonii</name>
    <dbReference type="NCBI Taxonomy" id="1653334"/>
    <lineage>
        <taxon>Bacteria</taxon>
        <taxon>Pseudomonadati</taxon>
        <taxon>Pseudomonadota</taxon>
        <taxon>Alphaproteobacteria</taxon>
        <taxon>Hyphomicrobiales</taxon>
        <taxon>Salinarimonadaceae</taxon>
        <taxon>Saliniramus</taxon>
    </lineage>
</organism>
<dbReference type="Proteomes" id="UP000182800">
    <property type="component" value="Unassembled WGS sequence"/>
</dbReference>
<dbReference type="PANTHER" id="PTHR43364">
    <property type="entry name" value="NADH-SPECIFIC METHYLGLYOXAL REDUCTASE-RELATED"/>
    <property type="match status" value="1"/>
</dbReference>
<evidence type="ECO:0000256" key="1">
    <source>
        <dbReference type="ARBA" id="ARBA00022857"/>
    </source>
</evidence>
<evidence type="ECO:0000256" key="4">
    <source>
        <dbReference type="ARBA" id="ARBA00070119"/>
    </source>
</evidence>
<protein>
    <recommendedName>
        <fullName evidence="4">Protein tas</fullName>
    </recommendedName>
</protein>
<comment type="similarity">
    <text evidence="3">Belongs to the aldo/keto reductase family. Aldo/keto reductase 2 subfamily.</text>
</comment>
<evidence type="ECO:0000313" key="7">
    <source>
        <dbReference type="EMBL" id="SCC82451.1"/>
    </source>
</evidence>